<name>A0A1F6AYQ8_9BACT</name>
<keyword evidence="3 7" id="KW-0812">Transmembrane</keyword>
<feature type="transmembrane region" description="Helical" evidence="7">
    <location>
        <begin position="21"/>
        <end position="44"/>
    </location>
</feature>
<comment type="caution">
    <text evidence="9">The sequence shown here is derived from an EMBL/GenBank/DDBJ whole genome shotgun (WGS) entry which is preliminary data.</text>
</comment>
<evidence type="ECO:0000256" key="7">
    <source>
        <dbReference type="SAM" id="Phobius"/>
    </source>
</evidence>
<dbReference type="InterPro" id="IPR050250">
    <property type="entry name" value="Macrolide_Exporter_MacB"/>
</dbReference>
<evidence type="ECO:0000256" key="1">
    <source>
        <dbReference type="ARBA" id="ARBA00004651"/>
    </source>
</evidence>
<feature type="transmembrane region" description="Helical" evidence="7">
    <location>
        <begin position="185"/>
        <end position="210"/>
    </location>
</feature>
<evidence type="ECO:0000256" key="3">
    <source>
        <dbReference type="ARBA" id="ARBA00022692"/>
    </source>
</evidence>
<dbReference type="Pfam" id="PF02687">
    <property type="entry name" value="FtsX"/>
    <property type="match status" value="1"/>
</dbReference>
<evidence type="ECO:0000256" key="4">
    <source>
        <dbReference type="ARBA" id="ARBA00022989"/>
    </source>
</evidence>
<evidence type="ECO:0000256" key="2">
    <source>
        <dbReference type="ARBA" id="ARBA00022475"/>
    </source>
</evidence>
<organism evidence="9 10">
    <name type="scientific">Candidatus Gottesmanbacteria bacterium RIFCSPLOWO2_01_FULL_46_21</name>
    <dbReference type="NCBI Taxonomy" id="1798393"/>
    <lineage>
        <taxon>Bacteria</taxon>
        <taxon>Candidatus Gottesmaniibacteriota</taxon>
    </lineage>
</organism>
<keyword evidence="4 7" id="KW-1133">Transmembrane helix</keyword>
<protein>
    <recommendedName>
        <fullName evidence="8">ABC3 transporter permease C-terminal domain-containing protein</fullName>
    </recommendedName>
</protein>
<evidence type="ECO:0000256" key="5">
    <source>
        <dbReference type="ARBA" id="ARBA00023136"/>
    </source>
</evidence>
<evidence type="ECO:0000313" key="9">
    <source>
        <dbReference type="EMBL" id="OGG29819.1"/>
    </source>
</evidence>
<feature type="transmembrane region" description="Helical" evidence="7">
    <location>
        <begin position="280"/>
        <end position="302"/>
    </location>
</feature>
<dbReference type="GO" id="GO:0005886">
    <property type="term" value="C:plasma membrane"/>
    <property type="evidence" value="ECO:0007669"/>
    <property type="project" value="UniProtKB-SubCell"/>
</dbReference>
<feature type="transmembrane region" description="Helical" evidence="7">
    <location>
        <begin position="242"/>
        <end position="268"/>
    </location>
</feature>
<comment type="subcellular location">
    <subcellularLocation>
        <location evidence="1">Cell membrane</location>
        <topology evidence="1">Multi-pass membrane protein</topology>
    </subcellularLocation>
</comment>
<keyword evidence="2" id="KW-1003">Cell membrane</keyword>
<sequence>MKDFSRKLKFYLFTPRFHFSRFQFNLVALLFITVGFVAGTYLTLKGITNIFALNDTAKTWTFSTATAGDYTYDSTLVEALGKKFMTSFVVVGDLLSDPTANIESSQAEYTIIGVIPEEKTPFFYVPFLDLRSLGITNYSQAKVVVKDQNALDKTRRQIESMGYMTRSVADTVAQINSLFATARTVLMLLGMVALSVAALGMFNTLTVSLLERTREVGLMKAMGMKSSEVQELFLTESMIMGFFGGILGIMLGGVLGILVSIMLSFFAIIRGVGIVNISYIPLPFILVIIFLSLLVGLVTGIYPARRATKISALNALRYE</sequence>
<comment type="similarity">
    <text evidence="6">Belongs to the ABC-4 integral membrane protein family.</text>
</comment>
<dbReference type="Proteomes" id="UP000178461">
    <property type="component" value="Unassembled WGS sequence"/>
</dbReference>
<dbReference type="PANTHER" id="PTHR30572:SF4">
    <property type="entry name" value="ABC TRANSPORTER PERMEASE YTRF"/>
    <property type="match status" value="1"/>
</dbReference>
<evidence type="ECO:0000313" key="10">
    <source>
        <dbReference type="Proteomes" id="UP000178461"/>
    </source>
</evidence>
<accession>A0A1F6AYQ8</accession>
<dbReference type="EMBL" id="MFJW01000014">
    <property type="protein sequence ID" value="OGG29819.1"/>
    <property type="molecule type" value="Genomic_DNA"/>
</dbReference>
<proteinExistence type="inferred from homology"/>
<dbReference type="AlphaFoldDB" id="A0A1F6AYQ8"/>
<keyword evidence="5 7" id="KW-0472">Membrane</keyword>
<evidence type="ECO:0000259" key="8">
    <source>
        <dbReference type="Pfam" id="PF02687"/>
    </source>
</evidence>
<dbReference type="PANTHER" id="PTHR30572">
    <property type="entry name" value="MEMBRANE COMPONENT OF TRANSPORTER-RELATED"/>
    <property type="match status" value="1"/>
</dbReference>
<dbReference type="GO" id="GO:0022857">
    <property type="term" value="F:transmembrane transporter activity"/>
    <property type="evidence" value="ECO:0007669"/>
    <property type="project" value="TreeGrafter"/>
</dbReference>
<reference evidence="9 10" key="1">
    <citation type="journal article" date="2016" name="Nat. Commun.">
        <title>Thousands of microbial genomes shed light on interconnected biogeochemical processes in an aquifer system.</title>
        <authorList>
            <person name="Anantharaman K."/>
            <person name="Brown C.T."/>
            <person name="Hug L.A."/>
            <person name="Sharon I."/>
            <person name="Castelle C.J."/>
            <person name="Probst A.J."/>
            <person name="Thomas B.C."/>
            <person name="Singh A."/>
            <person name="Wilkins M.J."/>
            <person name="Karaoz U."/>
            <person name="Brodie E.L."/>
            <person name="Williams K.H."/>
            <person name="Hubbard S.S."/>
            <person name="Banfield J.F."/>
        </authorList>
    </citation>
    <scope>NUCLEOTIDE SEQUENCE [LARGE SCALE GENOMIC DNA]</scope>
</reference>
<feature type="domain" description="ABC3 transporter permease C-terminal" evidence="8">
    <location>
        <begin position="188"/>
        <end position="311"/>
    </location>
</feature>
<evidence type="ECO:0000256" key="6">
    <source>
        <dbReference type="ARBA" id="ARBA00038076"/>
    </source>
</evidence>
<dbReference type="InterPro" id="IPR003838">
    <property type="entry name" value="ABC3_permease_C"/>
</dbReference>
<gene>
    <name evidence="9" type="ORF">A2971_03415</name>
</gene>